<dbReference type="AlphaFoldDB" id="A0A1H1AUB8"/>
<protein>
    <submittedName>
        <fullName evidence="4">Prepilin-type N-terminal cleavage/methylation domain-containing protein</fullName>
    </submittedName>
</protein>
<keyword evidence="5" id="KW-1185">Reference proteome</keyword>
<dbReference type="Gene3D" id="3.30.700.10">
    <property type="entry name" value="Glycoprotein, Type 4 Pilin"/>
    <property type="match status" value="1"/>
</dbReference>
<name>A0A1H1AUB8_9BACI</name>
<keyword evidence="2" id="KW-0178">Competence</keyword>
<proteinExistence type="predicted"/>
<sequence>MYTRFKKINSSGFTLVEIIASIAILGMVIAVLLPIFPQIMSWTQKTDEELVASNLLSEVANETEKVEVASLFGENIIGCENGSSEDVFLKDYQLNSENYEARINICEEYDVSLYRTHIKIYANDDRLVSESYTYILGDLK</sequence>
<dbReference type="GO" id="GO:0009986">
    <property type="term" value="C:cell surface"/>
    <property type="evidence" value="ECO:0007669"/>
    <property type="project" value="UniProtKB-SubCell"/>
</dbReference>
<keyword evidence="3" id="KW-0812">Transmembrane</keyword>
<reference evidence="4 5" key="1">
    <citation type="submission" date="2016-10" db="EMBL/GenBank/DDBJ databases">
        <authorList>
            <person name="de Groot N.N."/>
        </authorList>
    </citation>
    <scope>NUCLEOTIDE SEQUENCE [LARGE SCALE GENOMIC DNA]</scope>
    <source>
        <strain evidence="4 5">CGMCC 1.10449</strain>
    </source>
</reference>
<dbReference type="InterPro" id="IPR012902">
    <property type="entry name" value="N_methyl_site"/>
</dbReference>
<dbReference type="Proteomes" id="UP000199444">
    <property type="component" value="Unassembled WGS sequence"/>
</dbReference>
<keyword evidence="3" id="KW-0472">Membrane</keyword>
<keyword evidence="3" id="KW-1133">Transmembrane helix</keyword>
<dbReference type="EMBL" id="FNKD01000002">
    <property type="protein sequence ID" value="SDQ43263.1"/>
    <property type="molecule type" value="Genomic_DNA"/>
</dbReference>
<feature type="transmembrane region" description="Helical" evidence="3">
    <location>
        <begin position="12"/>
        <end position="36"/>
    </location>
</feature>
<evidence type="ECO:0000313" key="4">
    <source>
        <dbReference type="EMBL" id="SDQ43263.1"/>
    </source>
</evidence>
<evidence type="ECO:0000256" key="1">
    <source>
        <dbReference type="ARBA" id="ARBA00004241"/>
    </source>
</evidence>
<evidence type="ECO:0000256" key="3">
    <source>
        <dbReference type="SAM" id="Phobius"/>
    </source>
</evidence>
<evidence type="ECO:0000256" key="2">
    <source>
        <dbReference type="ARBA" id="ARBA00023287"/>
    </source>
</evidence>
<dbReference type="RefSeq" id="WP_175559458.1">
    <property type="nucleotide sequence ID" value="NZ_FNKD01000002.1"/>
</dbReference>
<dbReference type="SUPFAM" id="SSF54523">
    <property type="entry name" value="Pili subunits"/>
    <property type="match status" value="1"/>
</dbReference>
<accession>A0A1H1AUB8</accession>
<dbReference type="Pfam" id="PF07963">
    <property type="entry name" value="N_methyl"/>
    <property type="match status" value="1"/>
</dbReference>
<dbReference type="GO" id="GO:0030420">
    <property type="term" value="P:establishment of competence for transformation"/>
    <property type="evidence" value="ECO:0007669"/>
    <property type="project" value="UniProtKB-KW"/>
</dbReference>
<dbReference type="NCBIfam" id="TIGR02532">
    <property type="entry name" value="IV_pilin_GFxxxE"/>
    <property type="match status" value="1"/>
</dbReference>
<dbReference type="InterPro" id="IPR045584">
    <property type="entry name" value="Pilin-like"/>
</dbReference>
<gene>
    <name evidence="4" type="ORF">SAMN05216231_1458</name>
</gene>
<dbReference type="PROSITE" id="PS00409">
    <property type="entry name" value="PROKAR_NTER_METHYL"/>
    <property type="match status" value="1"/>
</dbReference>
<organism evidence="4 5">
    <name type="scientific">Virgibacillus salinus</name>
    <dbReference type="NCBI Taxonomy" id="553311"/>
    <lineage>
        <taxon>Bacteria</taxon>
        <taxon>Bacillati</taxon>
        <taxon>Bacillota</taxon>
        <taxon>Bacilli</taxon>
        <taxon>Bacillales</taxon>
        <taxon>Bacillaceae</taxon>
        <taxon>Virgibacillus</taxon>
    </lineage>
</organism>
<dbReference type="STRING" id="553311.SAMN05216231_1458"/>
<comment type="subcellular location">
    <subcellularLocation>
        <location evidence="1">Cell surface</location>
    </subcellularLocation>
</comment>
<evidence type="ECO:0000313" key="5">
    <source>
        <dbReference type="Proteomes" id="UP000199444"/>
    </source>
</evidence>